<dbReference type="EMBL" id="JACJVJ010000001">
    <property type="protein sequence ID" value="MBC2777220.1"/>
    <property type="molecule type" value="Genomic_DNA"/>
</dbReference>
<feature type="signal peptide" evidence="1">
    <location>
        <begin position="1"/>
        <end position="23"/>
    </location>
</feature>
<proteinExistence type="predicted"/>
<evidence type="ECO:0000313" key="3">
    <source>
        <dbReference type="Proteomes" id="UP000564378"/>
    </source>
</evidence>
<gene>
    <name evidence="2" type="ORF">H6P80_06260</name>
</gene>
<sequence length="176" mass="19283">MTRSVLHLFGLAASLMLVTGCRAEPQLPQNPPIETAETVETAPAAAQAETIAVTIRTDAGEHLFDAELAITPEEQRRGLMFRESLPENGGMLFPFEYPRYASFWMRNTVIPLDMIFVMPDGRISNIARETVPYTLDSHMSDDQVIAVLEIAGGRAEELGIGRGDQVSWEGGPALPQ</sequence>
<dbReference type="InterPro" id="IPR003795">
    <property type="entry name" value="DUF192"/>
</dbReference>
<accession>A0A842HZ55</accession>
<reference evidence="2 3" key="1">
    <citation type="submission" date="2020-08" db="EMBL/GenBank/DDBJ databases">
        <title>Draft genome sequence of Parasphingopyxis sp. GrpM-11.</title>
        <authorList>
            <person name="Oh J."/>
            <person name="Roh D.-H."/>
        </authorList>
    </citation>
    <scope>NUCLEOTIDE SEQUENCE [LARGE SCALE GENOMIC DNA]</scope>
    <source>
        <strain evidence="2 3">GrpM-11</strain>
    </source>
</reference>
<dbReference type="RefSeq" id="WP_185800443.1">
    <property type="nucleotide sequence ID" value="NZ_JACJVJ010000001.1"/>
</dbReference>
<protein>
    <submittedName>
        <fullName evidence="2">DUF192 domain-containing protein</fullName>
    </submittedName>
</protein>
<dbReference type="Pfam" id="PF02643">
    <property type="entry name" value="DUF192"/>
    <property type="match status" value="1"/>
</dbReference>
<evidence type="ECO:0000313" key="2">
    <source>
        <dbReference type="EMBL" id="MBC2777220.1"/>
    </source>
</evidence>
<dbReference type="AlphaFoldDB" id="A0A842HZ55"/>
<dbReference type="Gene3D" id="2.60.120.1140">
    <property type="entry name" value="Protein of unknown function DUF192"/>
    <property type="match status" value="1"/>
</dbReference>
<keyword evidence="1" id="KW-0732">Signal</keyword>
<organism evidence="2 3">
    <name type="scientific">Parasphingopyxis marina</name>
    <dbReference type="NCBI Taxonomy" id="2761622"/>
    <lineage>
        <taxon>Bacteria</taxon>
        <taxon>Pseudomonadati</taxon>
        <taxon>Pseudomonadota</taxon>
        <taxon>Alphaproteobacteria</taxon>
        <taxon>Sphingomonadales</taxon>
        <taxon>Sphingomonadaceae</taxon>
        <taxon>Parasphingopyxis</taxon>
    </lineage>
</organism>
<comment type="caution">
    <text evidence="2">The sequence shown here is derived from an EMBL/GenBank/DDBJ whole genome shotgun (WGS) entry which is preliminary data.</text>
</comment>
<dbReference type="PANTHER" id="PTHR37953:SF1">
    <property type="entry name" value="UPF0127 PROTEIN MJ1496"/>
    <property type="match status" value="1"/>
</dbReference>
<name>A0A842HZ55_9SPHN</name>
<keyword evidence="3" id="KW-1185">Reference proteome</keyword>
<dbReference type="PANTHER" id="PTHR37953">
    <property type="entry name" value="UPF0127 PROTEIN MJ1496"/>
    <property type="match status" value="1"/>
</dbReference>
<dbReference type="PROSITE" id="PS51257">
    <property type="entry name" value="PROKAR_LIPOPROTEIN"/>
    <property type="match status" value="1"/>
</dbReference>
<dbReference type="InterPro" id="IPR038695">
    <property type="entry name" value="Saro_0823-like_sf"/>
</dbReference>
<feature type="chain" id="PRO_5032633335" evidence="1">
    <location>
        <begin position="24"/>
        <end position="176"/>
    </location>
</feature>
<dbReference type="Proteomes" id="UP000564378">
    <property type="component" value="Unassembled WGS sequence"/>
</dbReference>
<evidence type="ECO:0000256" key="1">
    <source>
        <dbReference type="SAM" id="SignalP"/>
    </source>
</evidence>